<protein>
    <submittedName>
        <fullName evidence="2">Uncharacterized protein</fullName>
    </submittedName>
</protein>
<evidence type="ECO:0000313" key="3">
    <source>
        <dbReference type="Proteomes" id="UP001595530"/>
    </source>
</evidence>
<keyword evidence="1" id="KW-0812">Transmembrane</keyword>
<feature type="transmembrane region" description="Helical" evidence="1">
    <location>
        <begin position="7"/>
        <end position="25"/>
    </location>
</feature>
<organism evidence="2 3">
    <name type="scientific">Undibacterium arcticum</name>
    <dbReference type="NCBI Taxonomy" id="1762892"/>
    <lineage>
        <taxon>Bacteria</taxon>
        <taxon>Pseudomonadati</taxon>
        <taxon>Pseudomonadota</taxon>
        <taxon>Betaproteobacteria</taxon>
        <taxon>Burkholderiales</taxon>
        <taxon>Oxalobacteraceae</taxon>
        <taxon>Undibacterium</taxon>
    </lineage>
</organism>
<gene>
    <name evidence="2" type="ORF">ACFOFO_24115</name>
</gene>
<evidence type="ECO:0000313" key="2">
    <source>
        <dbReference type="EMBL" id="MFC3111000.1"/>
    </source>
</evidence>
<dbReference type="EMBL" id="JBHRTP010000095">
    <property type="protein sequence ID" value="MFC3111000.1"/>
    <property type="molecule type" value="Genomic_DNA"/>
</dbReference>
<sequence length="59" mass="6131">MMGTLQFLMGAVVIALVGLFVDGSARPMVDGIAGRALIALLISWATLKGMKPHGGRSPH</sequence>
<accession>A0ABV7FBK8</accession>
<reference evidence="3" key="1">
    <citation type="journal article" date="2019" name="Int. J. Syst. Evol. Microbiol.">
        <title>The Global Catalogue of Microorganisms (GCM) 10K type strain sequencing project: providing services to taxonomists for standard genome sequencing and annotation.</title>
        <authorList>
            <consortium name="The Broad Institute Genomics Platform"/>
            <consortium name="The Broad Institute Genome Sequencing Center for Infectious Disease"/>
            <person name="Wu L."/>
            <person name="Ma J."/>
        </authorList>
    </citation>
    <scope>NUCLEOTIDE SEQUENCE [LARGE SCALE GENOMIC DNA]</scope>
    <source>
        <strain evidence="3">KCTC 42986</strain>
    </source>
</reference>
<keyword evidence="3" id="KW-1185">Reference proteome</keyword>
<evidence type="ECO:0000256" key="1">
    <source>
        <dbReference type="SAM" id="Phobius"/>
    </source>
</evidence>
<dbReference type="RefSeq" id="WP_390329011.1">
    <property type="nucleotide sequence ID" value="NZ_JBHSUQ010000002.1"/>
</dbReference>
<proteinExistence type="predicted"/>
<keyword evidence="1" id="KW-1133">Transmembrane helix</keyword>
<comment type="caution">
    <text evidence="2">The sequence shown here is derived from an EMBL/GenBank/DDBJ whole genome shotgun (WGS) entry which is preliminary data.</text>
</comment>
<keyword evidence="1" id="KW-0472">Membrane</keyword>
<dbReference type="Proteomes" id="UP001595530">
    <property type="component" value="Unassembled WGS sequence"/>
</dbReference>
<name>A0ABV7FBK8_9BURK</name>